<evidence type="ECO:0000256" key="10">
    <source>
        <dbReference type="ARBA" id="ARBA00022778"/>
    </source>
</evidence>
<evidence type="ECO:0000256" key="5">
    <source>
        <dbReference type="ARBA" id="ARBA00011738"/>
    </source>
</evidence>
<dbReference type="Gene3D" id="1.10.150.240">
    <property type="entry name" value="Putative phosphatase, domain 2"/>
    <property type="match status" value="1"/>
</dbReference>
<evidence type="ECO:0000256" key="25">
    <source>
        <dbReference type="ARBA" id="ARBA00039984"/>
    </source>
</evidence>
<dbReference type="PANTHER" id="PTHR21257:SF38">
    <property type="entry name" value="7-DEHYDROCHOLESTEROL REDUCTASE"/>
    <property type="match status" value="1"/>
</dbReference>
<dbReference type="SUPFAM" id="SSF56784">
    <property type="entry name" value="HAD-like"/>
    <property type="match status" value="1"/>
</dbReference>
<evidence type="ECO:0000256" key="2">
    <source>
        <dbReference type="ARBA" id="ARBA00004477"/>
    </source>
</evidence>
<accession>A0AAD9V735</accession>
<dbReference type="GO" id="GO:0046872">
    <property type="term" value="F:metal ion binding"/>
    <property type="evidence" value="ECO:0007669"/>
    <property type="project" value="UniProtKB-KW"/>
</dbReference>
<dbReference type="Pfam" id="PF01222">
    <property type="entry name" value="ERG4_ERG24"/>
    <property type="match status" value="1"/>
</dbReference>
<dbReference type="Gene3D" id="1.20.120.1630">
    <property type="match status" value="1"/>
</dbReference>
<keyword evidence="9" id="KW-0479">Metal-binding</keyword>
<reference evidence="31" key="2">
    <citation type="journal article" date="2023" name="Science">
        <title>Genomic signatures of disease resistance in endangered staghorn corals.</title>
        <authorList>
            <person name="Vollmer S.V."/>
            <person name="Selwyn J.D."/>
            <person name="Despard B.A."/>
            <person name="Roesel C.L."/>
        </authorList>
    </citation>
    <scope>NUCLEOTIDE SEQUENCE</scope>
    <source>
        <strain evidence="31">K2</strain>
    </source>
</reference>
<evidence type="ECO:0000256" key="20">
    <source>
        <dbReference type="ARBA" id="ARBA00023136"/>
    </source>
</evidence>
<keyword evidence="23" id="KW-0704">Schiff base</keyword>
<keyword evidence="22" id="KW-0753">Steroid metabolism</keyword>
<keyword evidence="12" id="KW-0256">Endoplasmic reticulum</keyword>
<dbReference type="EC" id="1.3.1.21" evidence="24"/>
<comment type="cofactor">
    <cofactor evidence="1">
        <name>Mg(2+)</name>
        <dbReference type="ChEBI" id="CHEBI:18420"/>
    </cofactor>
</comment>
<evidence type="ECO:0000256" key="24">
    <source>
        <dbReference type="ARBA" id="ARBA00038851"/>
    </source>
</evidence>
<evidence type="ECO:0000256" key="6">
    <source>
        <dbReference type="ARBA" id="ARBA00022516"/>
    </source>
</evidence>
<evidence type="ECO:0000256" key="17">
    <source>
        <dbReference type="ARBA" id="ARBA00023002"/>
    </source>
</evidence>
<evidence type="ECO:0000256" key="27">
    <source>
        <dbReference type="ARBA" id="ARBA00047795"/>
    </source>
</evidence>
<dbReference type="SFLD" id="SFLDG01129">
    <property type="entry name" value="C1.5:_HAD__Beta-PGM__Phosphata"/>
    <property type="match status" value="1"/>
</dbReference>
<evidence type="ECO:0000313" key="32">
    <source>
        <dbReference type="Proteomes" id="UP001249851"/>
    </source>
</evidence>
<keyword evidence="17" id="KW-0560">Oxidoreductase</keyword>
<dbReference type="GO" id="GO:0019700">
    <property type="term" value="P:organic phosphonate catabolic process"/>
    <property type="evidence" value="ECO:0007669"/>
    <property type="project" value="InterPro"/>
</dbReference>
<keyword evidence="6" id="KW-0444">Lipid biosynthesis</keyword>
<dbReference type="Pfam" id="PF00702">
    <property type="entry name" value="Hydrolase"/>
    <property type="match status" value="1"/>
</dbReference>
<dbReference type="Proteomes" id="UP001249851">
    <property type="component" value="Unassembled WGS sequence"/>
</dbReference>
<keyword evidence="15" id="KW-0752">Steroid biosynthesis</keyword>
<sequence>MVRHYKGKVKGVILDWAGTVVDCGVYSPAVAFMEVFKQEGVPVTTEEAREPMGSHKRVHIYKMTQMESVRRRWFEKFGRYPDKEDVERMYNNFVPFQLGCILDYSQMITGAVETVNMLRNQMGLKIGSTTGFTTPMLDMLKKAAADQGYVPDVYVAADEVPQARPYPYMVWMNAIKLDVNPIEAIVKVDDTADGVWEGTSAGCWSVGLAKTRHPGPLNYKSTMTYADDQSVTENGQTTSTHAPNTSHSRVSRRQTEGFQANEVHTPQKLRNQNDIINLSPALGFSVNIMGAFMLLWPPVCVATFWLACDSYQCSLGSVGNEILDNISKRTLIQFIRRSAPSVTSNAVILYVCWMSLQAVLYLLLPGRVRRGTATPGGNVLSYKCNGISAWIASHLLFGVLVKIGVIDATVISDHWGGLMVIANVFGFCLTLFVYVKAYSFPSHPEDRCFSGSSFYDFFMGIEHNPRIGPFDFKLFFNGRPGIVAWTLINLSFTAKQYANFGFVSNSMILLNLLHAMYVVDFFLNESWYLRTIDIAHDHFGFYLAWGDNVWLPFMYTLQSVYLSRHPISLSWWALTGTLLIGLSGYFIFRSVNHQKDYFRTAMKTTGKCVIWGKPAKYILAPYSTTDADKKYSYLLASGWWGLSRHFNYVGDLLNALSYCLLCGFGHVLPYFYIIFMLILLIHRSFRDDVRCRQKYGVCWSRYCQMVPYRIVPYVF</sequence>
<evidence type="ECO:0000256" key="15">
    <source>
        <dbReference type="ARBA" id="ARBA00022955"/>
    </source>
</evidence>
<keyword evidence="14" id="KW-0521">NADP</keyword>
<dbReference type="PROSITE" id="PS01018">
    <property type="entry name" value="STEROL_REDUCT_2"/>
    <property type="match status" value="1"/>
</dbReference>
<feature type="transmembrane region" description="Helical" evidence="30">
    <location>
        <begin position="569"/>
        <end position="588"/>
    </location>
</feature>
<evidence type="ECO:0000256" key="9">
    <source>
        <dbReference type="ARBA" id="ARBA00022723"/>
    </source>
</evidence>
<dbReference type="InterPro" id="IPR001171">
    <property type="entry name" value="ERG24_DHCR-like"/>
</dbReference>
<evidence type="ECO:0000256" key="7">
    <source>
        <dbReference type="ARBA" id="ARBA00022548"/>
    </source>
</evidence>
<comment type="caution">
    <text evidence="31">The sequence shown here is derived from an EMBL/GenBank/DDBJ whole genome shotgun (WGS) entry which is preliminary data.</text>
</comment>
<keyword evidence="8 30" id="KW-0812">Transmembrane</keyword>
<dbReference type="InterPro" id="IPR036412">
    <property type="entry name" value="HAD-like_sf"/>
</dbReference>
<evidence type="ECO:0000256" key="28">
    <source>
        <dbReference type="ARBA" id="ARBA00047826"/>
    </source>
</evidence>
<dbReference type="GO" id="GO:0016132">
    <property type="term" value="P:brassinosteroid biosynthetic process"/>
    <property type="evidence" value="ECO:0007669"/>
    <property type="project" value="TreeGrafter"/>
</dbReference>
<evidence type="ECO:0000256" key="1">
    <source>
        <dbReference type="ARBA" id="ARBA00001946"/>
    </source>
</evidence>
<feature type="transmembrane region" description="Helical" evidence="30">
    <location>
        <begin position="275"/>
        <end position="296"/>
    </location>
</feature>
<dbReference type="InterPro" id="IPR006323">
    <property type="entry name" value="Phosphonoacetald_hydro"/>
</dbReference>
<keyword evidence="10" id="KW-0152">Cholesterol biosynthesis</keyword>
<feature type="compositionally biased region" description="Polar residues" evidence="29">
    <location>
        <begin position="230"/>
        <end position="248"/>
    </location>
</feature>
<name>A0AAD9V735_ACRCE</name>
<evidence type="ECO:0000256" key="4">
    <source>
        <dbReference type="ARBA" id="ARBA00005402"/>
    </source>
</evidence>
<dbReference type="GO" id="GO:0005789">
    <property type="term" value="C:endoplasmic reticulum membrane"/>
    <property type="evidence" value="ECO:0007669"/>
    <property type="project" value="UniProtKB-SubCell"/>
</dbReference>
<dbReference type="GO" id="GO:0006695">
    <property type="term" value="P:cholesterol biosynthetic process"/>
    <property type="evidence" value="ECO:0007669"/>
    <property type="project" value="UniProtKB-KW"/>
</dbReference>
<proteinExistence type="inferred from homology"/>
<feature type="transmembrane region" description="Helical" evidence="30">
    <location>
        <begin position="539"/>
        <end position="557"/>
    </location>
</feature>
<comment type="pathway">
    <text evidence="3">Steroid biosynthesis; cholesterol biosynthesis.</text>
</comment>
<evidence type="ECO:0000256" key="3">
    <source>
        <dbReference type="ARBA" id="ARBA00004770"/>
    </source>
</evidence>
<evidence type="ECO:0000256" key="23">
    <source>
        <dbReference type="ARBA" id="ARBA00023270"/>
    </source>
</evidence>
<dbReference type="SFLD" id="SFLDS00003">
    <property type="entry name" value="Haloacid_Dehalogenase"/>
    <property type="match status" value="1"/>
</dbReference>
<dbReference type="AlphaFoldDB" id="A0AAD9V735"/>
<dbReference type="GO" id="GO:0047598">
    <property type="term" value="F:7-dehydrocholesterol reductase activity"/>
    <property type="evidence" value="ECO:0007669"/>
    <property type="project" value="UniProtKB-EC"/>
</dbReference>
<keyword evidence="21" id="KW-1207">Sterol metabolism</keyword>
<dbReference type="InterPro" id="IPR023198">
    <property type="entry name" value="PGP-like_dom2"/>
</dbReference>
<dbReference type="InterPro" id="IPR023214">
    <property type="entry name" value="HAD_sf"/>
</dbReference>
<organism evidence="31 32">
    <name type="scientific">Acropora cervicornis</name>
    <name type="common">Staghorn coral</name>
    <dbReference type="NCBI Taxonomy" id="6130"/>
    <lineage>
        <taxon>Eukaryota</taxon>
        <taxon>Metazoa</taxon>
        <taxon>Cnidaria</taxon>
        <taxon>Anthozoa</taxon>
        <taxon>Hexacorallia</taxon>
        <taxon>Scleractinia</taxon>
        <taxon>Astrocoeniina</taxon>
        <taxon>Acroporidae</taxon>
        <taxon>Acropora</taxon>
    </lineage>
</organism>
<dbReference type="FunFam" id="1.10.150.240:FF:000006">
    <property type="entry name" value="Phosphonoacetaldehyde hydrolase"/>
    <property type="match status" value="1"/>
</dbReference>
<feature type="transmembrane region" description="Helical" evidence="30">
    <location>
        <begin position="415"/>
        <end position="435"/>
    </location>
</feature>
<keyword evidence="13" id="KW-0460">Magnesium</keyword>
<evidence type="ECO:0000256" key="21">
    <source>
        <dbReference type="ARBA" id="ARBA00023166"/>
    </source>
</evidence>
<feature type="region of interest" description="Disordered" evidence="29">
    <location>
        <begin position="230"/>
        <end position="264"/>
    </location>
</feature>
<comment type="similarity">
    <text evidence="4">Belongs to the ERG4/ERG24 family.</text>
</comment>
<keyword evidence="7" id="KW-0153">Cholesterol metabolism</keyword>
<protein>
    <recommendedName>
        <fullName evidence="25">7-dehydrocholesterol reductase</fullName>
        <ecNumber evidence="24">1.3.1.21</ecNumber>
    </recommendedName>
    <alternativeName>
        <fullName evidence="26">Sterol Delta(7)-reductase</fullName>
    </alternativeName>
</protein>
<evidence type="ECO:0000256" key="19">
    <source>
        <dbReference type="ARBA" id="ARBA00023098"/>
    </source>
</evidence>
<evidence type="ECO:0000313" key="31">
    <source>
        <dbReference type="EMBL" id="KAK2563746.1"/>
    </source>
</evidence>
<evidence type="ECO:0000256" key="12">
    <source>
        <dbReference type="ARBA" id="ARBA00022824"/>
    </source>
</evidence>
<dbReference type="FunFam" id="1.20.120.1630:FF:000004">
    <property type="entry name" value="7-dehydrocholesterol reductase"/>
    <property type="match status" value="1"/>
</dbReference>
<evidence type="ECO:0000256" key="26">
    <source>
        <dbReference type="ARBA" id="ARBA00042688"/>
    </source>
</evidence>
<keyword evidence="19" id="KW-0443">Lipid metabolism</keyword>
<dbReference type="GO" id="GO:0050194">
    <property type="term" value="F:phosphonoacetaldehyde hydrolase activity"/>
    <property type="evidence" value="ECO:0007669"/>
    <property type="project" value="InterPro"/>
</dbReference>
<comment type="catalytic activity">
    <reaction evidence="28">
        <text>7-dehydrodesmosterol + NADPH + H(+) = desmosterol + NADP(+)</text>
        <dbReference type="Rhea" id="RHEA:46740"/>
        <dbReference type="ChEBI" id="CHEBI:15378"/>
        <dbReference type="ChEBI" id="CHEBI:17737"/>
        <dbReference type="ChEBI" id="CHEBI:27910"/>
        <dbReference type="ChEBI" id="CHEBI:57783"/>
        <dbReference type="ChEBI" id="CHEBI:58349"/>
    </reaction>
    <physiologicalReaction direction="left-to-right" evidence="28">
        <dbReference type="Rhea" id="RHEA:46741"/>
    </physiologicalReaction>
</comment>
<keyword evidence="18" id="KW-0756">Sterol biosynthesis</keyword>
<evidence type="ECO:0000256" key="22">
    <source>
        <dbReference type="ARBA" id="ARBA00023221"/>
    </source>
</evidence>
<feature type="transmembrane region" description="Helical" evidence="30">
    <location>
        <begin position="347"/>
        <end position="364"/>
    </location>
</feature>
<reference evidence="31" key="1">
    <citation type="journal article" date="2023" name="G3 (Bethesda)">
        <title>Whole genome assembly and annotation of the endangered Caribbean coral Acropora cervicornis.</title>
        <authorList>
            <person name="Selwyn J.D."/>
            <person name="Vollmer S.V."/>
        </authorList>
    </citation>
    <scope>NUCLEOTIDE SEQUENCE</scope>
    <source>
        <strain evidence="31">K2</strain>
    </source>
</reference>
<evidence type="ECO:0000256" key="8">
    <source>
        <dbReference type="ARBA" id="ARBA00022692"/>
    </source>
</evidence>
<keyword evidence="11" id="KW-0378">Hydrolase</keyword>
<dbReference type="InterPro" id="IPR018083">
    <property type="entry name" value="Sterol_reductase_CS"/>
</dbReference>
<comment type="subcellular location">
    <subcellularLocation>
        <location evidence="2">Endoplasmic reticulum membrane</location>
        <topology evidence="2">Multi-pass membrane protein</topology>
    </subcellularLocation>
</comment>
<evidence type="ECO:0000256" key="30">
    <source>
        <dbReference type="SAM" id="Phobius"/>
    </source>
</evidence>
<dbReference type="NCBIfam" id="TIGR01422">
    <property type="entry name" value="phosphonatase"/>
    <property type="match status" value="1"/>
</dbReference>
<keyword evidence="20 30" id="KW-0472">Membrane</keyword>
<evidence type="ECO:0000256" key="18">
    <source>
        <dbReference type="ARBA" id="ARBA00023011"/>
    </source>
</evidence>
<dbReference type="Gene3D" id="3.40.50.1000">
    <property type="entry name" value="HAD superfamily/HAD-like"/>
    <property type="match status" value="1"/>
</dbReference>
<dbReference type="PANTHER" id="PTHR21257">
    <property type="entry name" value="DELTA(14)-STEROL REDUCTASE"/>
    <property type="match status" value="1"/>
</dbReference>
<keyword evidence="16 30" id="KW-1133">Transmembrane helix</keyword>
<dbReference type="EMBL" id="JARQWQ010000024">
    <property type="protein sequence ID" value="KAK2563746.1"/>
    <property type="molecule type" value="Genomic_DNA"/>
</dbReference>
<comment type="catalytic activity">
    <reaction evidence="27">
        <text>cholesterol + NADP(+) = 7-dehydrocholesterol + NADPH + H(+)</text>
        <dbReference type="Rhea" id="RHEA:23984"/>
        <dbReference type="ChEBI" id="CHEBI:15378"/>
        <dbReference type="ChEBI" id="CHEBI:16113"/>
        <dbReference type="ChEBI" id="CHEBI:17759"/>
        <dbReference type="ChEBI" id="CHEBI:57783"/>
        <dbReference type="ChEBI" id="CHEBI:58349"/>
        <dbReference type="EC" id="1.3.1.21"/>
    </reaction>
    <physiologicalReaction direction="right-to-left" evidence="27">
        <dbReference type="Rhea" id="RHEA:23986"/>
    </physiologicalReaction>
</comment>
<comment type="subunit">
    <text evidence="5">Homodimer.</text>
</comment>
<evidence type="ECO:0000256" key="29">
    <source>
        <dbReference type="SAM" id="MobiDB-lite"/>
    </source>
</evidence>
<feature type="transmembrane region" description="Helical" evidence="30">
    <location>
        <begin position="655"/>
        <end position="680"/>
    </location>
</feature>
<keyword evidence="32" id="KW-1185">Reference proteome</keyword>
<evidence type="ECO:0000256" key="11">
    <source>
        <dbReference type="ARBA" id="ARBA00022801"/>
    </source>
</evidence>
<evidence type="ECO:0000256" key="13">
    <source>
        <dbReference type="ARBA" id="ARBA00022842"/>
    </source>
</evidence>
<gene>
    <name evidence="31" type="ORF">P5673_012734</name>
</gene>
<evidence type="ECO:0000256" key="16">
    <source>
        <dbReference type="ARBA" id="ARBA00022989"/>
    </source>
</evidence>
<evidence type="ECO:0000256" key="14">
    <source>
        <dbReference type="ARBA" id="ARBA00022857"/>
    </source>
</evidence>
<dbReference type="HAMAP" id="MF_01375">
    <property type="entry name" value="PhnX"/>
    <property type="match status" value="1"/>
</dbReference>
<feature type="transmembrane region" description="Helical" evidence="30">
    <location>
        <begin position="384"/>
        <end position="403"/>
    </location>
</feature>
<feature type="transmembrane region" description="Helical" evidence="30">
    <location>
        <begin position="497"/>
        <end position="519"/>
    </location>
</feature>